<evidence type="ECO:0000313" key="2">
    <source>
        <dbReference type="EMBL" id="TFK32666.1"/>
    </source>
</evidence>
<dbReference type="Gene3D" id="1.20.930.20">
    <property type="entry name" value="Adaptor protein Cbl, N-terminal domain"/>
    <property type="match status" value="1"/>
</dbReference>
<name>A0A5C3LL80_9AGAR</name>
<dbReference type="InterPro" id="IPR059179">
    <property type="entry name" value="MLKL-like_MCAfunc"/>
</dbReference>
<reference evidence="2 3" key="1">
    <citation type="journal article" date="2019" name="Nat. Ecol. Evol.">
        <title>Megaphylogeny resolves global patterns of mushroom evolution.</title>
        <authorList>
            <person name="Varga T."/>
            <person name="Krizsan K."/>
            <person name="Foldi C."/>
            <person name="Dima B."/>
            <person name="Sanchez-Garcia M."/>
            <person name="Sanchez-Ramirez S."/>
            <person name="Szollosi G.J."/>
            <person name="Szarkandi J.G."/>
            <person name="Papp V."/>
            <person name="Albert L."/>
            <person name="Andreopoulos W."/>
            <person name="Angelini C."/>
            <person name="Antonin V."/>
            <person name="Barry K.W."/>
            <person name="Bougher N.L."/>
            <person name="Buchanan P."/>
            <person name="Buyck B."/>
            <person name="Bense V."/>
            <person name="Catcheside P."/>
            <person name="Chovatia M."/>
            <person name="Cooper J."/>
            <person name="Damon W."/>
            <person name="Desjardin D."/>
            <person name="Finy P."/>
            <person name="Geml J."/>
            <person name="Haridas S."/>
            <person name="Hughes K."/>
            <person name="Justo A."/>
            <person name="Karasinski D."/>
            <person name="Kautmanova I."/>
            <person name="Kiss B."/>
            <person name="Kocsube S."/>
            <person name="Kotiranta H."/>
            <person name="LaButti K.M."/>
            <person name="Lechner B.E."/>
            <person name="Liimatainen K."/>
            <person name="Lipzen A."/>
            <person name="Lukacs Z."/>
            <person name="Mihaltcheva S."/>
            <person name="Morgado L.N."/>
            <person name="Niskanen T."/>
            <person name="Noordeloos M.E."/>
            <person name="Ohm R.A."/>
            <person name="Ortiz-Santana B."/>
            <person name="Ovrebo C."/>
            <person name="Racz N."/>
            <person name="Riley R."/>
            <person name="Savchenko A."/>
            <person name="Shiryaev A."/>
            <person name="Soop K."/>
            <person name="Spirin V."/>
            <person name="Szebenyi C."/>
            <person name="Tomsovsky M."/>
            <person name="Tulloss R.E."/>
            <person name="Uehling J."/>
            <person name="Grigoriev I.V."/>
            <person name="Vagvolgyi C."/>
            <person name="Papp T."/>
            <person name="Martin F.M."/>
            <person name="Miettinen O."/>
            <person name="Hibbett D.S."/>
            <person name="Nagy L.G."/>
        </authorList>
    </citation>
    <scope>NUCLEOTIDE SEQUENCE [LARGE SCALE GENOMIC DNA]</scope>
    <source>
        <strain evidence="2 3">CBS 166.37</strain>
    </source>
</reference>
<dbReference type="AlphaFoldDB" id="A0A5C3LL80"/>
<dbReference type="Proteomes" id="UP000308652">
    <property type="component" value="Unassembled WGS sequence"/>
</dbReference>
<gene>
    <name evidence="2" type="ORF">BDQ12DRAFT_739245</name>
</gene>
<feature type="compositionally biased region" description="Low complexity" evidence="1">
    <location>
        <begin position="273"/>
        <end position="290"/>
    </location>
</feature>
<dbReference type="OrthoDB" id="192148at2759"/>
<keyword evidence="3" id="KW-1185">Reference proteome</keyword>
<evidence type="ECO:0000313" key="3">
    <source>
        <dbReference type="Proteomes" id="UP000308652"/>
    </source>
</evidence>
<dbReference type="EMBL" id="ML213667">
    <property type="protein sequence ID" value="TFK32666.1"/>
    <property type="molecule type" value="Genomic_DNA"/>
</dbReference>
<dbReference type="InterPro" id="IPR036537">
    <property type="entry name" value="Adaptor_Cbl_N_dom_sf"/>
</dbReference>
<feature type="region of interest" description="Disordered" evidence="1">
    <location>
        <begin position="273"/>
        <end position="310"/>
    </location>
</feature>
<dbReference type="GO" id="GO:0007166">
    <property type="term" value="P:cell surface receptor signaling pathway"/>
    <property type="evidence" value="ECO:0007669"/>
    <property type="project" value="InterPro"/>
</dbReference>
<dbReference type="STRING" id="68775.A0A5C3LL80"/>
<accession>A0A5C3LL80</accession>
<protein>
    <submittedName>
        <fullName evidence="2">Uncharacterized protein</fullName>
    </submittedName>
</protein>
<proteinExistence type="predicted"/>
<organism evidence="2 3">
    <name type="scientific">Crucibulum laeve</name>
    <dbReference type="NCBI Taxonomy" id="68775"/>
    <lineage>
        <taxon>Eukaryota</taxon>
        <taxon>Fungi</taxon>
        <taxon>Dikarya</taxon>
        <taxon>Basidiomycota</taxon>
        <taxon>Agaricomycotina</taxon>
        <taxon>Agaricomycetes</taxon>
        <taxon>Agaricomycetidae</taxon>
        <taxon>Agaricales</taxon>
        <taxon>Agaricineae</taxon>
        <taxon>Nidulariaceae</taxon>
        <taxon>Crucibulum</taxon>
    </lineage>
</organism>
<sequence length="310" mass="34083">MSQQNLQDVVLRIWGNIVEPPEKLLEGDPGLLDISGNAADLVLRTLKEIATVTPIAHLKELCGGALVILNTIQDVKDNKADFRRLAHDAVGLAFSISQTSKHAQGELPEDLRANLIPLVKTLHDINAFAEHQTKRKRYTRIIFSKADKGKIAEYREILNQSMANFGIKSNISIHQTVVELLEKHDKLVMSIENAISVLGTKEHVDGLHQTVAELVEKNDELLAAIEKRNREEAERAASISNSFGGIKTSSGTVTITNVTGDYSFSDDSVVTTNTNSNNRTTTITRDSNNSGYTKPAKPRGQGNRAKARRV</sequence>
<dbReference type="CDD" id="cd21037">
    <property type="entry name" value="MLKL_NTD"/>
    <property type="match status" value="1"/>
</dbReference>
<evidence type="ECO:0000256" key="1">
    <source>
        <dbReference type="SAM" id="MobiDB-lite"/>
    </source>
</evidence>